<dbReference type="RefSeq" id="XP_031889465.2">
    <property type="nucleotide sequence ID" value="XM_032031154.2"/>
</dbReference>
<sequence>MISSSETVPRRGDVDLDKFGWERYGQGSEVDNPPSDDRPLPRSRDGEEEEGNIGQQKRGSSTDDHGEEGSITTADEATVTKPAPARSKAQTTILMLALCMAVFLAALDAVIITTALPTISSAVGASDSGFAWIGAAYLLANAASVPFWGKVSDIFGRKPILIIANVVFMVGSLVGALAGTLTMLVAGRAVQGLGGGGLMALVNITIGDLFSPRERGAYFGMIGAVWGLASGIGPLIGGGLTENISWTWCFWINLPISGVSLLILVFFLKIHTPKTPLMKGLMAIDWLGSITFTGATLMLLLGLQCGGLRNPWGSPTVVCLIVFGCVGFGVFALVEKFLAKYPLMPRSLFSEVSVVFCYVACFCHGVGFAAIAFFLPLYFQTVLGASPIQSGVWLLATALPLAFCTIAVGVTIKKTGRYNEIIRVAMALTTLSFGLFITFPSRRDWPKLVLFQIVAALGIAPNLQALLIALQALVRQQDLAVGTATFAFVRHIALGIGVVVGQVIFQGVMGRHAASLVGAGIPEDVAAKIGSGSTIAAHGLFETLSGAQQDVVRTAVTDSISKMWIFFCVASGVGFISTFFIRQIELRQTHTETKTGLEVEEAKVIEGAREKPRDEEEA</sequence>
<comment type="caution">
    <text evidence="9">The sequence shown here is derived from an EMBL/GenBank/DDBJ whole genome shotgun (WGS) entry which is preliminary data.</text>
</comment>
<feature type="transmembrane region" description="Helical" evidence="7">
    <location>
        <begin position="93"/>
        <end position="117"/>
    </location>
</feature>
<feature type="compositionally biased region" description="Basic and acidic residues" evidence="6">
    <location>
        <begin position="35"/>
        <end position="45"/>
    </location>
</feature>
<feature type="compositionally biased region" description="Basic and acidic residues" evidence="6">
    <location>
        <begin position="8"/>
        <end position="21"/>
    </location>
</feature>
<evidence type="ECO:0000256" key="1">
    <source>
        <dbReference type="ARBA" id="ARBA00004141"/>
    </source>
</evidence>
<feature type="transmembrane region" description="Helical" evidence="7">
    <location>
        <begin position="391"/>
        <end position="412"/>
    </location>
</feature>
<dbReference type="PRINTS" id="PR01036">
    <property type="entry name" value="TCRTETB"/>
</dbReference>
<evidence type="ECO:0000256" key="7">
    <source>
        <dbReference type="SAM" id="Phobius"/>
    </source>
</evidence>
<feature type="transmembrane region" description="Helical" evidence="7">
    <location>
        <begin position="486"/>
        <end position="505"/>
    </location>
</feature>
<evidence type="ECO:0000256" key="5">
    <source>
        <dbReference type="ARBA" id="ARBA00023136"/>
    </source>
</evidence>
<keyword evidence="10" id="KW-1185">Reference proteome</keyword>
<feature type="transmembrane region" description="Helical" evidence="7">
    <location>
        <begin position="448"/>
        <end position="474"/>
    </location>
</feature>
<dbReference type="GO" id="GO:0022857">
    <property type="term" value="F:transmembrane transporter activity"/>
    <property type="evidence" value="ECO:0007669"/>
    <property type="project" value="InterPro"/>
</dbReference>
<evidence type="ECO:0000313" key="10">
    <source>
        <dbReference type="Proteomes" id="UP000011096"/>
    </source>
</evidence>
<dbReference type="PANTHER" id="PTHR23501">
    <property type="entry name" value="MAJOR FACILITATOR SUPERFAMILY"/>
    <property type="match status" value="1"/>
</dbReference>
<protein>
    <submittedName>
        <fullName evidence="9">Efflux pump dotC</fullName>
    </submittedName>
</protein>
<feature type="transmembrane region" description="Helical" evidence="7">
    <location>
        <begin position="129"/>
        <end position="148"/>
    </location>
</feature>
<dbReference type="AlphaFoldDB" id="A0A7J6JAW5"/>
<keyword evidence="4 7" id="KW-1133">Transmembrane helix</keyword>
<organism evidence="9 10">
    <name type="scientific">Colletotrichum fructicola (strain Nara gc5)</name>
    <name type="common">Anthracnose fungus</name>
    <name type="synonym">Colletotrichum gloeosporioides (strain Nara gc5)</name>
    <dbReference type="NCBI Taxonomy" id="1213859"/>
    <lineage>
        <taxon>Eukaryota</taxon>
        <taxon>Fungi</taxon>
        <taxon>Dikarya</taxon>
        <taxon>Ascomycota</taxon>
        <taxon>Pezizomycotina</taxon>
        <taxon>Sordariomycetes</taxon>
        <taxon>Hypocreomycetidae</taxon>
        <taxon>Glomerellales</taxon>
        <taxon>Glomerellaceae</taxon>
        <taxon>Colletotrichum</taxon>
        <taxon>Colletotrichum gloeosporioides species complex</taxon>
    </lineage>
</organism>
<evidence type="ECO:0000256" key="3">
    <source>
        <dbReference type="ARBA" id="ARBA00022692"/>
    </source>
</evidence>
<evidence type="ECO:0000256" key="4">
    <source>
        <dbReference type="ARBA" id="ARBA00022989"/>
    </source>
</evidence>
<evidence type="ECO:0000259" key="8">
    <source>
        <dbReference type="PROSITE" id="PS50850"/>
    </source>
</evidence>
<name>A0A7J6JAW5_COLFN</name>
<dbReference type="CDD" id="cd17502">
    <property type="entry name" value="MFS_Azr1_MDR_like"/>
    <property type="match status" value="1"/>
</dbReference>
<feature type="transmembrane region" description="Helical" evidence="7">
    <location>
        <begin position="217"/>
        <end position="236"/>
    </location>
</feature>
<dbReference type="SUPFAM" id="SSF103473">
    <property type="entry name" value="MFS general substrate transporter"/>
    <property type="match status" value="1"/>
</dbReference>
<feature type="transmembrane region" description="Helical" evidence="7">
    <location>
        <begin position="280"/>
        <end position="303"/>
    </location>
</feature>
<accession>A0A7J6JAW5</accession>
<reference evidence="9 10" key="1">
    <citation type="submission" date="2012-08" db="EMBL/GenBank/DDBJ databases">
        <authorList>
            <person name="Gan P.H.P."/>
            <person name="Ikeda K."/>
            <person name="Irieda H."/>
            <person name="Narusaka M."/>
            <person name="O'Connell R.J."/>
            <person name="Narusaka Y."/>
            <person name="Takano Y."/>
            <person name="Kubo Y."/>
            <person name="Shirasu K."/>
        </authorList>
    </citation>
    <scope>NUCLEOTIDE SEQUENCE [LARGE SCALE GENOMIC DNA]</scope>
    <source>
        <strain evidence="9 10">Nara gc5</strain>
    </source>
</reference>
<gene>
    <name evidence="9" type="primary">dotC-7</name>
    <name evidence="9" type="ORF">CGGC5_v006415</name>
</gene>
<keyword evidence="3 7" id="KW-0812">Transmembrane</keyword>
<dbReference type="InterPro" id="IPR020846">
    <property type="entry name" value="MFS_dom"/>
</dbReference>
<dbReference type="PROSITE" id="PS50850">
    <property type="entry name" value="MFS"/>
    <property type="match status" value="1"/>
</dbReference>
<feature type="domain" description="Major facilitator superfamily (MFS) profile" evidence="8">
    <location>
        <begin position="94"/>
        <end position="586"/>
    </location>
</feature>
<dbReference type="EMBL" id="ANPB02000003">
    <property type="protein sequence ID" value="KAF4486991.1"/>
    <property type="molecule type" value="Genomic_DNA"/>
</dbReference>
<comment type="subcellular location">
    <subcellularLocation>
        <location evidence="1">Membrane</location>
        <topology evidence="1">Multi-pass membrane protein</topology>
    </subcellularLocation>
</comment>
<comment type="similarity">
    <text evidence="2">Belongs to the major facilitator superfamily. TCR/Tet family.</text>
</comment>
<feature type="transmembrane region" description="Helical" evidence="7">
    <location>
        <begin position="355"/>
        <end position="379"/>
    </location>
</feature>
<feature type="transmembrane region" description="Helical" evidence="7">
    <location>
        <begin position="315"/>
        <end position="334"/>
    </location>
</feature>
<proteinExistence type="inferred from homology"/>
<dbReference type="PANTHER" id="PTHR23501:SF102">
    <property type="entry name" value="DRUG TRANSPORTER, PUTATIVE (AFU_ORTHOLOGUE AFUA_3G08530)-RELATED"/>
    <property type="match status" value="1"/>
</dbReference>
<feature type="region of interest" description="Disordered" evidence="6">
    <location>
        <begin position="1"/>
        <end position="83"/>
    </location>
</feature>
<dbReference type="OrthoDB" id="10021397at2759"/>
<dbReference type="FunFam" id="1.20.1720.10:FF:000014">
    <property type="entry name" value="MFS drug transporter, putative"/>
    <property type="match status" value="1"/>
</dbReference>
<feature type="transmembrane region" description="Helical" evidence="7">
    <location>
        <begin position="563"/>
        <end position="581"/>
    </location>
</feature>
<dbReference type="Pfam" id="PF07690">
    <property type="entry name" value="MFS_1"/>
    <property type="match status" value="1"/>
</dbReference>
<dbReference type="Gene3D" id="1.20.1250.20">
    <property type="entry name" value="MFS general substrate transporter like domains"/>
    <property type="match status" value="1"/>
</dbReference>
<evidence type="ECO:0000256" key="2">
    <source>
        <dbReference type="ARBA" id="ARBA00007520"/>
    </source>
</evidence>
<dbReference type="GO" id="GO:0005886">
    <property type="term" value="C:plasma membrane"/>
    <property type="evidence" value="ECO:0007669"/>
    <property type="project" value="TreeGrafter"/>
</dbReference>
<dbReference type="InParanoid" id="A0A7J6JAW5"/>
<dbReference type="GeneID" id="43615209"/>
<feature type="transmembrane region" description="Helical" evidence="7">
    <location>
        <begin position="192"/>
        <end position="210"/>
    </location>
</feature>
<keyword evidence="5 7" id="KW-0472">Membrane</keyword>
<feature type="transmembrane region" description="Helical" evidence="7">
    <location>
        <begin position="160"/>
        <end position="186"/>
    </location>
</feature>
<dbReference type="Gene3D" id="1.20.1720.10">
    <property type="entry name" value="Multidrug resistance protein D"/>
    <property type="match status" value="1"/>
</dbReference>
<evidence type="ECO:0000313" key="9">
    <source>
        <dbReference type="EMBL" id="KAF4486991.1"/>
    </source>
</evidence>
<reference evidence="9 10" key="2">
    <citation type="submission" date="2020-04" db="EMBL/GenBank/DDBJ databases">
        <title>Genome sequencing and assembly of multiple isolates from the Colletotrichum gloeosporioides species complex.</title>
        <authorList>
            <person name="Gan P."/>
            <person name="Shirasu K."/>
        </authorList>
    </citation>
    <scope>NUCLEOTIDE SEQUENCE [LARGE SCALE GENOMIC DNA]</scope>
    <source>
        <strain evidence="9 10">Nara gc5</strain>
    </source>
</reference>
<dbReference type="InterPro" id="IPR036259">
    <property type="entry name" value="MFS_trans_sf"/>
</dbReference>
<feature type="transmembrane region" description="Helical" evidence="7">
    <location>
        <begin position="424"/>
        <end position="442"/>
    </location>
</feature>
<evidence type="ECO:0000256" key="6">
    <source>
        <dbReference type="SAM" id="MobiDB-lite"/>
    </source>
</evidence>
<dbReference type="Proteomes" id="UP000011096">
    <property type="component" value="Unassembled WGS sequence"/>
</dbReference>
<dbReference type="InterPro" id="IPR011701">
    <property type="entry name" value="MFS"/>
</dbReference>
<feature type="transmembrane region" description="Helical" evidence="7">
    <location>
        <begin position="248"/>
        <end position="268"/>
    </location>
</feature>